<dbReference type="RefSeq" id="WP_338635382.1">
    <property type="nucleotide sequence ID" value="NZ_CP146516.1"/>
</dbReference>
<protein>
    <submittedName>
        <fullName evidence="1">Uncharacterized protein</fullName>
    </submittedName>
</protein>
<keyword evidence="2" id="KW-1185">Reference proteome</keyword>
<proteinExistence type="predicted"/>
<accession>A0A369KQ73</accession>
<sequence>MSKLEILKKRKEEIENTLNNLQKLFDARNAFLANYERLAFERVIKKKRTLLNVSNNKRVNFMRRLTKSSDMEMKKSRLCIFYLNSRKLHLIKTLDDIKAELDILQTTGNNFVPNE</sequence>
<organism evidence="1 2">
    <name type="scientific">Spirobacillus cienkowskii</name>
    <dbReference type="NCBI Taxonomy" id="495820"/>
    <lineage>
        <taxon>Bacteria</taxon>
        <taxon>Pseudomonadati</taxon>
        <taxon>Bdellovibrionota</taxon>
        <taxon>Oligoflexia</taxon>
        <taxon>Silvanigrellales</taxon>
        <taxon>Spirobacillus</taxon>
    </lineage>
</organism>
<reference evidence="1" key="1">
    <citation type="submission" date="2018-04" db="EMBL/GenBank/DDBJ databases">
        <title>Draft genome sequence of the Candidatus Spirobacillus cienkowskii, a pathogen of freshwater Daphnia species, reconstructed from hemolymph metagenomic reads.</title>
        <authorList>
            <person name="Bresciani L."/>
            <person name="Lemos L.N."/>
            <person name="Wale N."/>
            <person name="Lin J.Y."/>
            <person name="Fernandes G.R."/>
            <person name="Duffy M.A."/>
            <person name="Rodrigues J.M."/>
        </authorList>
    </citation>
    <scope>NUCLEOTIDE SEQUENCE [LARGE SCALE GENOMIC DNA]</scope>
    <source>
        <strain evidence="1">Binning01</strain>
    </source>
</reference>
<evidence type="ECO:0000313" key="1">
    <source>
        <dbReference type="EMBL" id="RDB35520.1"/>
    </source>
</evidence>
<dbReference type="EMBL" id="QOVW01000083">
    <property type="protein sequence ID" value="RDB35520.1"/>
    <property type="molecule type" value="Genomic_DNA"/>
</dbReference>
<comment type="caution">
    <text evidence="1">The sequence shown here is derived from an EMBL/GenBank/DDBJ whole genome shotgun (WGS) entry which is preliminary data.</text>
</comment>
<dbReference type="AlphaFoldDB" id="A0A369KQ73"/>
<name>A0A369KQ73_9BACT</name>
<evidence type="ECO:0000313" key="2">
    <source>
        <dbReference type="Proteomes" id="UP000253934"/>
    </source>
</evidence>
<gene>
    <name evidence="1" type="ORF">DCC88_09795</name>
</gene>
<dbReference type="Proteomes" id="UP000253934">
    <property type="component" value="Unassembled WGS sequence"/>
</dbReference>